<evidence type="ECO:0000313" key="1">
    <source>
        <dbReference type="EMBL" id="MCI1189917.1"/>
    </source>
</evidence>
<reference evidence="1" key="1">
    <citation type="submission" date="2022-03" db="EMBL/GenBank/DDBJ databases">
        <title>Bacterial whole genome sequence for Hymenobacter sp. DH14.</title>
        <authorList>
            <person name="Le V."/>
        </authorList>
    </citation>
    <scope>NUCLEOTIDE SEQUENCE</scope>
    <source>
        <strain evidence="1">DH14</strain>
    </source>
</reference>
<name>A0A9X1VKN3_9BACT</name>
<sequence>MRLKSPTTYLLIPQPDGAEYETAYKFITDEPVVYDAYFVDAAEFFPENTFAPDAVMFTLEPEDGNLPSPREDPRIGPTVAAVFAEKFAKNKNSVVCFICASEDKKEVLRARKFDIMFESQDTSKDFIKIKIREKGIYGAVIYHRDNPAGPEIAAAAKQMLSPF</sequence>
<dbReference type="Proteomes" id="UP001139193">
    <property type="component" value="Unassembled WGS sequence"/>
</dbReference>
<dbReference type="AlphaFoldDB" id="A0A9X1VKN3"/>
<accession>A0A9X1VKN3</accession>
<dbReference type="Pfam" id="PF19666">
    <property type="entry name" value="DUF6169"/>
    <property type="match status" value="1"/>
</dbReference>
<keyword evidence="2" id="KW-1185">Reference proteome</keyword>
<gene>
    <name evidence="1" type="ORF">MON38_21040</name>
</gene>
<comment type="caution">
    <text evidence="1">The sequence shown here is derived from an EMBL/GenBank/DDBJ whole genome shotgun (WGS) entry which is preliminary data.</text>
</comment>
<protein>
    <submittedName>
        <fullName evidence="1">DUF6169 family protein</fullName>
    </submittedName>
</protein>
<evidence type="ECO:0000313" key="2">
    <source>
        <dbReference type="Proteomes" id="UP001139193"/>
    </source>
</evidence>
<dbReference type="EMBL" id="JALBGC010000006">
    <property type="protein sequence ID" value="MCI1189917.1"/>
    <property type="molecule type" value="Genomic_DNA"/>
</dbReference>
<organism evidence="1 2">
    <name type="scientific">Hymenobacter cyanobacteriorum</name>
    <dbReference type="NCBI Taxonomy" id="2926463"/>
    <lineage>
        <taxon>Bacteria</taxon>
        <taxon>Pseudomonadati</taxon>
        <taxon>Bacteroidota</taxon>
        <taxon>Cytophagia</taxon>
        <taxon>Cytophagales</taxon>
        <taxon>Hymenobacteraceae</taxon>
        <taxon>Hymenobacter</taxon>
    </lineage>
</organism>
<proteinExistence type="predicted"/>
<dbReference type="RefSeq" id="WP_241938126.1">
    <property type="nucleotide sequence ID" value="NZ_JALBGC010000006.1"/>
</dbReference>
<dbReference type="InterPro" id="IPR046167">
    <property type="entry name" value="DUF6169"/>
</dbReference>